<dbReference type="InterPro" id="IPR012337">
    <property type="entry name" value="RNaseH-like_sf"/>
</dbReference>
<dbReference type="Gene3D" id="3.30.420.10">
    <property type="entry name" value="Ribonuclease H-like superfamily/Ribonuclease H"/>
    <property type="match status" value="1"/>
</dbReference>
<dbReference type="InterPro" id="IPR036397">
    <property type="entry name" value="RNaseH_sf"/>
</dbReference>
<gene>
    <name evidence="2" type="ORF">ADUPG1_011533</name>
</gene>
<dbReference type="InterPro" id="IPR050951">
    <property type="entry name" value="Retrovirus_Pol_polyprotein"/>
</dbReference>
<dbReference type="InterPro" id="IPR001584">
    <property type="entry name" value="Integrase_cat-core"/>
</dbReference>
<dbReference type="Pfam" id="PF17921">
    <property type="entry name" value="Integrase_H2C2"/>
    <property type="match status" value="1"/>
</dbReference>
<reference evidence="2" key="1">
    <citation type="submission" date="2022-03" db="EMBL/GenBank/DDBJ databases">
        <title>Draft genome sequence of Aduncisulcus paluster, a free-living microaerophilic Fornicata.</title>
        <authorList>
            <person name="Yuyama I."/>
            <person name="Kume K."/>
            <person name="Tamura T."/>
            <person name="Inagaki Y."/>
            <person name="Hashimoto T."/>
        </authorList>
    </citation>
    <scope>NUCLEOTIDE SEQUENCE</scope>
    <source>
        <strain evidence="2">NY0171</strain>
    </source>
</reference>
<dbReference type="EMBL" id="BQXS01012072">
    <property type="protein sequence ID" value="GKT19588.1"/>
    <property type="molecule type" value="Genomic_DNA"/>
</dbReference>
<feature type="non-terminal residue" evidence="2">
    <location>
        <position position="1"/>
    </location>
</feature>
<feature type="non-terminal residue" evidence="2">
    <location>
        <position position="483"/>
    </location>
</feature>
<dbReference type="InterPro" id="IPR041588">
    <property type="entry name" value="Integrase_H2C2"/>
</dbReference>
<dbReference type="Proteomes" id="UP001057375">
    <property type="component" value="Unassembled WGS sequence"/>
</dbReference>
<evidence type="ECO:0000313" key="3">
    <source>
        <dbReference type="Proteomes" id="UP001057375"/>
    </source>
</evidence>
<dbReference type="PANTHER" id="PTHR37984:SF5">
    <property type="entry name" value="PROTEIN NYNRIN-LIKE"/>
    <property type="match status" value="1"/>
</dbReference>
<organism evidence="2 3">
    <name type="scientific">Aduncisulcus paluster</name>
    <dbReference type="NCBI Taxonomy" id="2918883"/>
    <lineage>
        <taxon>Eukaryota</taxon>
        <taxon>Metamonada</taxon>
        <taxon>Carpediemonas-like organisms</taxon>
        <taxon>Aduncisulcus</taxon>
    </lineage>
</organism>
<protein>
    <recommendedName>
        <fullName evidence="1">Integrase catalytic domain-containing protein</fullName>
    </recommendedName>
</protein>
<comment type="caution">
    <text evidence="2">The sequence shown here is derived from an EMBL/GenBank/DDBJ whole genome shotgun (WGS) entry which is preliminary data.</text>
</comment>
<name>A0ABQ5JYI3_9EUKA</name>
<accession>A0ABQ5JYI3</accession>
<dbReference type="PROSITE" id="PS50994">
    <property type="entry name" value="INTEGRASE"/>
    <property type="match status" value="1"/>
</dbReference>
<feature type="domain" description="Integrase catalytic" evidence="1">
    <location>
        <begin position="173"/>
        <end position="333"/>
    </location>
</feature>
<sequence length="483" mass="54755">RTDTSAKVGRWFLSLSEYSFDIIHVAGAQNGAADCLSRLPIKKGPVKSQVLCVQPIGLEFDANNALVKELLELQKEYPVEEELEKTENGLLVLSSSALYIPEVESFRRKLIKWAHASLLGGHKGINATLKFLAKRKIKWAGIRKDISQFIKSCLVCQRERLKIDALKSYGSIIIDQPFKSIAVDTIGPFPLAKSEHRYCLSIIDEFTRYIEIFPTRTTKAEEAAKILYEEFILRFGLPPVIKSDNGPQFVNAVWRCLFNWLEIRHHRTIPYNPQSNGIIERSNRELLKFLKALLVGKEGGDWTDQIPVVRFLMNSQEHSVLGISPFEMVFGREPDEWRDIFVNSKRKVIAPDLGNKKTKEAAITFSEGLKEKLLALREKAIQLRSKSVSTVETSPVEEGSAVWLLPTKKNSKISPRLRGPFIVVSNLANNMISIRSLIEEATVMNVHIRRLIVVKGEHTHEELRNMAAASEGEYFIEALVDHR</sequence>
<dbReference type="PANTHER" id="PTHR37984">
    <property type="entry name" value="PROTEIN CBG26694"/>
    <property type="match status" value="1"/>
</dbReference>
<dbReference type="SUPFAM" id="SSF53098">
    <property type="entry name" value="Ribonuclease H-like"/>
    <property type="match status" value="1"/>
</dbReference>
<evidence type="ECO:0000313" key="2">
    <source>
        <dbReference type="EMBL" id="GKT19588.1"/>
    </source>
</evidence>
<proteinExistence type="predicted"/>
<keyword evidence="3" id="KW-1185">Reference proteome</keyword>
<dbReference type="Gene3D" id="1.10.340.70">
    <property type="match status" value="1"/>
</dbReference>
<evidence type="ECO:0000259" key="1">
    <source>
        <dbReference type="PROSITE" id="PS50994"/>
    </source>
</evidence>
<dbReference type="Pfam" id="PF00665">
    <property type="entry name" value="rve"/>
    <property type="match status" value="1"/>
</dbReference>